<organism evidence="3 4">
    <name type="scientific">Acorus calamus</name>
    <name type="common">Sweet flag</name>
    <dbReference type="NCBI Taxonomy" id="4465"/>
    <lineage>
        <taxon>Eukaryota</taxon>
        <taxon>Viridiplantae</taxon>
        <taxon>Streptophyta</taxon>
        <taxon>Embryophyta</taxon>
        <taxon>Tracheophyta</taxon>
        <taxon>Spermatophyta</taxon>
        <taxon>Magnoliopsida</taxon>
        <taxon>Liliopsida</taxon>
        <taxon>Acoraceae</taxon>
        <taxon>Acorus</taxon>
    </lineage>
</organism>
<comment type="caution">
    <text evidence="3">The sequence shown here is derived from an EMBL/GenBank/DDBJ whole genome shotgun (WGS) entry which is preliminary data.</text>
</comment>
<name>A0AAV9EBC3_ACOCL</name>
<evidence type="ECO:0000313" key="4">
    <source>
        <dbReference type="Proteomes" id="UP001180020"/>
    </source>
</evidence>
<dbReference type="PANTHER" id="PTHR33681:SF4">
    <property type="entry name" value="OS12G0171100 PROTEIN"/>
    <property type="match status" value="1"/>
</dbReference>
<gene>
    <name evidence="3" type="primary">CBP</name>
    <name evidence="3" type="ORF">QJS10_CPA08g00578</name>
</gene>
<feature type="compositionally biased region" description="Polar residues" evidence="1">
    <location>
        <begin position="84"/>
        <end position="93"/>
    </location>
</feature>
<reference evidence="3" key="1">
    <citation type="journal article" date="2023" name="Nat. Commun.">
        <title>Diploid and tetraploid genomes of Acorus and the evolution of monocots.</title>
        <authorList>
            <person name="Ma L."/>
            <person name="Liu K.W."/>
            <person name="Li Z."/>
            <person name="Hsiao Y.Y."/>
            <person name="Qi Y."/>
            <person name="Fu T."/>
            <person name="Tang G.D."/>
            <person name="Zhang D."/>
            <person name="Sun W.H."/>
            <person name="Liu D.K."/>
            <person name="Li Y."/>
            <person name="Chen G.Z."/>
            <person name="Liu X.D."/>
            <person name="Liao X.Y."/>
            <person name="Jiang Y.T."/>
            <person name="Yu X."/>
            <person name="Hao Y."/>
            <person name="Huang J."/>
            <person name="Zhao X.W."/>
            <person name="Ke S."/>
            <person name="Chen Y.Y."/>
            <person name="Wu W.L."/>
            <person name="Hsu J.L."/>
            <person name="Lin Y.F."/>
            <person name="Huang M.D."/>
            <person name="Li C.Y."/>
            <person name="Huang L."/>
            <person name="Wang Z.W."/>
            <person name="Zhao X."/>
            <person name="Zhong W.Y."/>
            <person name="Peng D.H."/>
            <person name="Ahmad S."/>
            <person name="Lan S."/>
            <person name="Zhang J.S."/>
            <person name="Tsai W.C."/>
            <person name="Van de Peer Y."/>
            <person name="Liu Z.J."/>
        </authorList>
    </citation>
    <scope>NUCLEOTIDE SEQUENCE</scope>
    <source>
        <strain evidence="3">CP</strain>
    </source>
</reference>
<dbReference type="EMBL" id="JAUJYO010000008">
    <property type="protein sequence ID" value="KAK1311083.1"/>
    <property type="molecule type" value="Genomic_DNA"/>
</dbReference>
<feature type="region of interest" description="Disordered" evidence="1">
    <location>
        <begin position="77"/>
        <end position="97"/>
    </location>
</feature>
<accession>A0AAV9EBC3</accession>
<keyword evidence="2" id="KW-0732">Signal</keyword>
<evidence type="ECO:0000313" key="3">
    <source>
        <dbReference type="EMBL" id="KAK1311083.1"/>
    </source>
</evidence>
<keyword evidence="4" id="KW-1185">Reference proteome</keyword>
<dbReference type="AlphaFoldDB" id="A0AAV9EBC3"/>
<reference evidence="3" key="2">
    <citation type="submission" date="2023-06" db="EMBL/GenBank/DDBJ databases">
        <authorList>
            <person name="Ma L."/>
            <person name="Liu K.-W."/>
            <person name="Li Z."/>
            <person name="Hsiao Y.-Y."/>
            <person name="Qi Y."/>
            <person name="Fu T."/>
            <person name="Tang G."/>
            <person name="Zhang D."/>
            <person name="Sun W.-H."/>
            <person name="Liu D.-K."/>
            <person name="Li Y."/>
            <person name="Chen G.-Z."/>
            <person name="Liu X.-D."/>
            <person name="Liao X.-Y."/>
            <person name="Jiang Y.-T."/>
            <person name="Yu X."/>
            <person name="Hao Y."/>
            <person name="Huang J."/>
            <person name="Zhao X.-W."/>
            <person name="Ke S."/>
            <person name="Chen Y.-Y."/>
            <person name="Wu W.-L."/>
            <person name="Hsu J.-L."/>
            <person name="Lin Y.-F."/>
            <person name="Huang M.-D."/>
            <person name="Li C.-Y."/>
            <person name="Huang L."/>
            <person name="Wang Z.-W."/>
            <person name="Zhao X."/>
            <person name="Zhong W.-Y."/>
            <person name="Peng D.-H."/>
            <person name="Ahmad S."/>
            <person name="Lan S."/>
            <person name="Zhang J.-S."/>
            <person name="Tsai W.-C."/>
            <person name="Van De Peer Y."/>
            <person name="Liu Z.-J."/>
        </authorList>
    </citation>
    <scope>NUCLEOTIDE SEQUENCE</scope>
    <source>
        <strain evidence="3">CP</strain>
        <tissue evidence="3">Leaves</tissue>
    </source>
</reference>
<dbReference type="PANTHER" id="PTHR33681">
    <property type="entry name" value="BINDING PROTEIN, PUTATIVE, EXPRESSED-RELATED"/>
    <property type="match status" value="1"/>
</dbReference>
<protein>
    <submittedName>
        <fullName evidence="3">Citrate-binding protein</fullName>
    </submittedName>
</protein>
<proteinExistence type="predicted"/>
<evidence type="ECO:0000256" key="2">
    <source>
        <dbReference type="SAM" id="SignalP"/>
    </source>
</evidence>
<sequence>MASSRCLLSLLLLLLLLSETSAWPYGNDRTFGFLPLPLNSSNFDIQRPYDLPVNERYSLVDFVHRLWVYNSDKHHSPNEPDYSSYGNTHTPANQRRRSNHIGAIRIDGSSVEDPLIIEQTFVDYITRAFKKPRRWQPEWRDEDLGRVPDYFQRFQRIAELSVAPWGRVRHFWAPQGHTGPGQYVSPVI</sequence>
<dbReference type="Proteomes" id="UP001180020">
    <property type="component" value="Unassembled WGS sequence"/>
</dbReference>
<feature type="signal peptide" evidence="2">
    <location>
        <begin position="1"/>
        <end position="22"/>
    </location>
</feature>
<evidence type="ECO:0000256" key="1">
    <source>
        <dbReference type="SAM" id="MobiDB-lite"/>
    </source>
</evidence>
<feature type="chain" id="PRO_5043821464" evidence="2">
    <location>
        <begin position="23"/>
        <end position="188"/>
    </location>
</feature>